<evidence type="ECO:0000313" key="7">
    <source>
        <dbReference type="Proteomes" id="UP001165124"/>
    </source>
</evidence>
<keyword evidence="1" id="KW-0378">Hydrolase</keyword>
<dbReference type="InterPro" id="IPR017853">
    <property type="entry name" value="GH"/>
</dbReference>
<dbReference type="SUPFAM" id="SSF51445">
    <property type="entry name" value="(Trans)glycosidases"/>
    <property type="match status" value="1"/>
</dbReference>
<evidence type="ECO:0000259" key="5">
    <source>
        <dbReference type="Pfam" id="PF00331"/>
    </source>
</evidence>
<feature type="domain" description="GH10" evidence="5">
    <location>
        <begin position="83"/>
        <end position="179"/>
    </location>
</feature>
<dbReference type="GO" id="GO:0004553">
    <property type="term" value="F:hydrolase activity, hydrolyzing O-glycosyl compounds"/>
    <property type="evidence" value="ECO:0007669"/>
    <property type="project" value="InterPro"/>
</dbReference>
<name>A0A9W6Q1C1_9ACTN</name>
<evidence type="ECO:0000256" key="4">
    <source>
        <dbReference type="SAM" id="SignalP"/>
    </source>
</evidence>
<evidence type="ECO:0000256" key="1">
    <source>
        <dbReference type="ARBA" id="ARBA00022801"/>
    </source>
</evidence>
<feature type="signal peptide" evidence="4">
    <location>
        <begin position="1"/>
        <end position="26"/>
    </location>
</feature>
<dbReference type="PANTHER" id="PTHR12631">
    <property type="entry name" value="ALPHA-L-IDURONIDASE"/>
    <property type="match status" value="1"/>
</dbReference>
<keyword evidence="4" id="KW-0732">Signal</keyword>
<dbReference type="InterPro" id="IPR051923">
    <property type="entry name" value="Glycosyl_Hydrolase_39"/>
</dbReference>
<dbReference type="AlphaFoldDB" id="A0A9W6Q1C1"/>
<organism evidence="6 7">
    <name type="scientific">Actinomadura rubrobrunea</name>
    <dbReference type="NCBI Taxonomy" id="115335"/>
    <lineage>
        <taxon>Bacteria</taxon>
        <taxon>Bacillati</taxon>
        <taxon>Actinomycetota</taxon>
        <taxon>Actinomycetes</taxon>
        <taxon>Streptosporangiales</taxon>
        <taxon>Thermomonosporaceae</taxon>
        <taxon>Actinomadura</taxon>
    </lineage>
</organism>
<evidence type="ECO:0000313" key="6">
    <source>
        <dbReference type="EMBL" id="GLW66462.1"/>
    </source>
</evidence>
<reference evidence="6" key="1">
    <citation type="submission" date="2023-02" db="EMBL/GenBank/DDBJ databases">
        <title>Actinomadura rubrobrunea NBRC 14622.</title>
        <authorList>
            <person name="Ichikawa N."/>
            <person name="Sato H."/>
            <person name="Tonouchi N."/>
        </authorList>
    </citation>
    <scope>NUCLEOTIDE SEQUENCE</scope>
    <source>
        <strain evidence="6">NBRC 14622</strain>
    </source>
</reference>
<dbReference type="Gene3D" id="3.20.20.80">
    <property type="entry name" value="Glycosidases"/>
    <property type="match status" value="1"/>
</dbReference>
<dbReference type="PANTHER" id="PTHR12631:SF10">
    <property type="entry name" value="BETA-XYLOSIDASE-LIKE PROTEIN-RELATED"/>
    <property type="match status" value="1"/>
</dbReference>
<proteinExistence type="predicted"/>
<dbReference type="Proteomes" id="UP001165124">
    <property type="component" value="Unassembled WGS sequence"/>
</dbReference>
<dbReference type="Pfam" id="PF00331">
    <property type="entry name" value="Glyco_hydro_10"/>
    <property type="match status" value="1"/>
</dbReference>
<dbReference type="InterPro" id="IPR001000">
    <property type="entry name" value="GH10_dom"/>
</dbReference>
<keyword evidence="2" id="KW-0119">Carbohydrate metabolism</keyword>
<evidence type="ECO:0000256" key="3">
    <source>
        <dbReference type="ARBA" id="ARBA00023326"/>
    </source>
</evidence>
<dbReference type="EMBL" id="BSRZ01000015">
    <property type="protein sequence ID" value="GLW66462.1"/>
    <property type="molecule type" value="Genomic_DNA"/>
</dbReference>
<protein>
    <recommendedName>
        <fullName evidence="5">GH10 domain-containing protein</fullName>
    </recommendedName>
</protein>
<accession>A0A9W6Q1C1</accession>
<gene>
    <name evidence="6" type="ORF">Arub01_47060</name>
</gene>
<keyword evidence="3" id="KW-0624">Polysaccharide degradation</keyword>
<sequence>MLRNAVRVAAAIAALSALTAITVAEAGAPVGGSGVADASVRSSGWTADPPVPVGKVGFGVDIVGVTDGSMPTIDVGAVRLRDDATRWSKIEPRQDEYDWSTLDKLVDGARSKGLPVLYTMGQTPLWANPDGVHCRYKEPCTIEPPDDLRDWDDYVRRVATRYKGRIEAYELWNEATHPGFYGGTVEQMVEMARRAYQIIKSVDPSALVISPSATMLHRAQTRTWMSRFASLGGYSYADRVAVHLYEDGTDDVIGWPERAEAMVATARSVLAAHGVDKPIWDTETTEEPEPEPPFPGTAREAADWVTRYYLMGLYNRLGRSYYYGWGDANLGLRLQDAGEPPTPAGRAVTQLVGWLKGASIRFCGHGTADGLPPEMWQCGFVYASGEYALIRWTAQGSVSYPAGPTAYEAERIGEAPRPVRPGQSLQITGTPVIIRHR</sequence>
<comment type="caution">
    <text evidence="6">The sequence shown here is derived from an EMBL/GenBank/DDBJ whole genome shotgun (WGS) entry which is preliminary data.</text>
</comment>
<dbReference type="RefSeq" id="WP_067915081.1">
    <property type="nucleotide sequence ID" value="NZ_BSRZ01000015.1"/>
</dbReference>
<evidence type="ECO:0000256" key="2">
    <source>
        <dbReference type="ARBA" id="ARBA00023277"/>
    </source>
</evidence>
<keyword evidence="7" id="KW-1185">Reference proteome</keyword>
<feature type="chain" id="PRO_5040739546" description="GH10 domain-containing protein" evidence="4">
    <location>
        <begin position="27"/>
        <end position="437"/>
    </location>
</feature>
<dbReference type="GO" id="GO:0000272">
    <property type="term" value="P:polysaccharide catabolic process"/>
    <property type="evidence" value="ECO:0007669"/>
    <property type="project" value="UniProtKB-KW"/>
</dbReference>